<organism evidence="1 2">
    <name type="scientific">Cystobacter fuscus (strain ATCC 25194 / DSM 2262 / NBRC 100088 / M29)</name>
    <dbReference type="NCBI Taxonomy" id="1242864"/>
    <lineage>
        <taxon>Bacteria</taxon>
        <taxon>Pseudomonadati</taxon>
        <taxon>Myxococcota</taxon>
        <taxon>Myxococcia</taxon>
        <taxon>Myxococcales</taxon>
        <taxon>Cystobacterineae</taxon>
        <taxon>Archangiaceae</taxon>
        <taxon>Cystobacter</taxon>
    </lineage>
</organism>
<gene>
    <name evidence="1" type="ORF">D187_008168</name>
</gene>
<protein>
    <submittedName>
        <fullName evidence="1">Uncharacterized protein</fullName>
    </submittedName>
</protein>
<keyword evidence="2" id="KW-1185">Reference proteome</keyword>
<evidence type="ECO:0000313" key="1">
    <source>
        <dbReference type="EMBL" id="EPX55913.1"/>
    </source>
</evidence>
<dbReference type="AlphaFoldDB" id="S9QHJ9"/>
<proteinExistence type="predicted"/>
<dbReference type="EMBL" id="ANAH02000067">
    <property type="protein sequence ID" value="EPX55913.1"/>
    <property type="molecule type" value="Genomic_DNA"/>
</dbReference>
<evidence type="ECO:0000313" key="2">
    <source>
        <dbReference type="Proteomes" id="UP000011682"/>
    </source>
</evidence>
<accession>S9QHJ9</accession>
<dbReference type="RefSeq" id="WP_002631299.1">
    <property type="nucleotide sequence ID" value="NZ_ANAH02000067.1"/>
</dbReference>
<sequence>MTKPSETPSLPVSLKELRERVRAPEAEREDLDALLVEMTRPVRPDEDLRARADVLHRLIEDPVLRGLRGRDMRRVDETAVCALVVLGEPYASELSAEGDSSTRH</sequence>
<dbReference type="Proteomes" id="UP000011682">
    <property type="component" value="Unassembled WGS sequence"/>
</dbReference>
<reference evidence="1" key="1">
    <citation type="submission" date="2013-05" db="EMBL/GenBank/DDBJ databases">
        <title>Genome assembly of Cystobacter fuscus DSM 2262.</title>
        <authorList>
            <person name="Sharma G."/>
            <person name="Khatri I."/>
            <person name="Kaur C."/>
            <person name="Mayilraj S."/>
            <person name="Subramanian S."/>
        </authorList>
    </citation>
    <scope>NUCLEOTIDE SEQUENCE [LARGE SCALE GENOMIC DNA]</scope>
    <source>
        <strain evidence="1">DSM 2262</strain>
    </source>
</reference>
<dbReference type="OrthoDB" id="5539423at2"/>
<comment type="caution">
    <text evidence="1">The sequence shown here is derived from an EMBL/GenBank/DDBJ whole genome shotgun (WGS) entry which is preliminary data.</text>
</comment>
<name>S9QHJ9_CYSF2</name>